<dbReference type="Gene3D" id="3.40.50.1820">
    <property type="entry name" value="alpha/beta hydrolase"/>
    <property type="match status" value="1"/>
</dbReference>
<comment type="caution">
    <text evidence="2">The sequence shown here is derived from an EMBL/GenBank/DDBJ whole genome shotgun (WGS) entry which is preliminary data.</text>
</comment>
<dbReference type="Proteomes" id="UP001303889">
    <property type="component" value="Unassembled WGS sequence"/>
</dbReference>
<dbReference type="SUPFAM" id="SSF53474">
    <property type="entry name" value="alpha/beta-Hydrolases"/>
    <property type="match status" value="1"/>
</dbReference>
<dbReference type="InterPro" id="IPR029058">
    <property type="entry name" value="AB_hydrolase_fold"/>
</dbReference>
<sequence>MKALVLACLSLASLALGAPSMTRAAGVTLQQLESYKLYAQWSAAASCNSQKSAGEPVTCALDECSLFASHNATVVASFSGALLDTRGFIAVDPVAKQIVVSFRGSASI</sequence>
<evidence type="ECO:0000313" key="2">
    <source>
        <dbReference type="EMBL" id="KAK3903751.1"/>
    </source>
</evidence>
<reference evidence="2" key="2">
    <citation type="submission" date="2023-05" db="EMBL/GenBank/DDBJ databases">
        <authorList>
            <consortium name="Lawrence Berkeley National Laboratory"/>
            <person name="Steindorff A."/>
            <person name="Hensen N."/>
            <person name="Bonometti L."/>
            <person name="Westerberg I."/>
            <person name="Brannstrom I.O."/>
            <person name="Guillou S."/>
            <person name="Cros-Aarteil S."/>
            <person name="Calhoun S."/>
            <person name="Haridas S."/>
            <person name="Kuo A."/>
            <person name="Mondo S."/>
            <person name="Pangilinan J."/>
            <person name="Riley R."/>
            <person name="Labutti K."/>
            <person name="Andreopoulos B."/>
            <person name="Lipzen A."/>
            <person name="Chen C."/>
            <person name="Yanf M."/>
            <person name="Daum C."/>
            <person name="Ng V."/>
            <person name="Clum A."/>
            <person name="Ohm R."/>
            <person name="Martin F."/>
            <person name="Silar P."/>
            <person name="Natvig D."/>
            <person name="Lalanne C."/>
            <person name="Gautier V."/>
            <person name="Ament-Velasquez S.L."/>
            <person name="Kruys A."/>
            <person name="Hutchinson M.I."/>
            <person name="Powell A.J."/>
            <person name="Barry K."/>
            <person name="Miller A.N."/>
            <person name="Grigoriev I.V."/>
            <person name="Debuchy R."/>
            <person name="Gladieux P."/>
            <person name="Thoren M.H."/>
            <person name="Johannesson H."/>
        </authorList>
    </citation>
    <scope>NUCLEOTIDE SEQUENCE</scope>
    <source>
        <strain evidence="2">CBS 103.79</strain>
    </source>
</reference>
<keyword evidence="3" id="KW-1185">Reference proteome</keyword>
<organism evidence="2 3">
    <name type="scientific">Staphylotrichum tortipilum</name>
    <dbReference type="NCBI Taxonomy" id="2831512"/>
    <lineage>
        <taxon>Eukaryota</taxon>
        <taxon>Fungi</taxon>
        <taxon>Dikarya</taxon>
        <taxon>Ascomycota</taxon>
        <taxon>Pezizomycotina</taxon>
        <taxon>Sordariomycetes</taxon>
        <taxon>Sordariomycetidae</taxon>
        <taxon>Sordariales</taxon>
        <taxon>Chaetomiaceae</taxon>
        <taxon>Staphylotrichum</taxon>
    </lineage>
</organism>
<name>A0AAN6MMP4_9PEZI</name>
<gene>
    <name evidence="2" type="ORF">C8A05DRAFT_32489</name>
</gene>
<protein>
    <submittedName>
        <fullName evidence="2">Uncharacterized protein</fullName>
    </submittedName>
</protein>
<feature type="chain" id="PRO_5042824530" evidence="1">
    <location>
        <begin position="18"/>
        <end position="108"/>
    </location>
</feature>
<evidence type="ECO:0000313" key="3">
    <source>
        <dbReference type="Proteomes" id="UP001303889"/>
    </source>
</evidence>
<reference evidence="2" key="1">
    <citation type="journal article" date="2023" name="Mol. Phylogenet. Evol.">
        <title>Genome-scale phylogeny and comparative genomics of the fungal order Sordariales.</title>
        <authorList>
            <person name="Hensen N."/>
            <person name="Bonometti L."/>
            <person name="Westerberg I."/>
            <person name="Brannstrom I.O."/>
            <person name="Guillou S."/>
            <person name="Cros-Aarteil S."/>
            <person name="Calhoun S."/>
            <person name="Haridas S."/>
            <person name="Kuo A."/>
            <person name="Mondo S."/>
            <person name="Pangilinan J."/>
            <person name="Riley R."/>
            <person name="LaButti K."/>
            <person name="Andreopoulos B."/>
            <person name="Lipzen A."/>
            <person name="Chen C."/>
            <person name="Yan M."/>
            <person name="Daum C."/>
            <person name="Ng V."/>
            <person name="Clum A."/>
            <person name="Steindorff A."/>
            <person name="Ohm R.A."/>
            <person name="Martin F."/>
            <person name="Silar P."/>
            <person name="Natvig D.O."/>
            <person name="Lalanne C."/>
            <person name="Gautier V."/>
            <person name="Ament-Velasquez S.L."/>
            <person name="Kruys A."/>
            <person name="Hutchinson M.I."/>
            <person name="Powell A.J."/>
            <person name="Barry K."/>
            <person name="Miller A.N."/>
            <person name="Grigoriev I.V."/>
            <person name="Debuchy R."/>
            <person name="Gladieux P."/>
            <person name="Hiltunen Thoren M."/>
            <person name="Johannesson H."/>
        </authorList>
    </citation>
    <scope>NUCLEOTIDE SEQUENCE</scope>
    <source>
        <strain evidence="2">CBS 103.79</strain>
    </source>
</reference>
<dbReference type="EMBL" id="MU855431">
    <property type="protein sequence ID" value="KAK3903751.1"/>
    <property type="molecule type" value="Genomic_DNA"/>
</dbReference>
<dbReference type="AlphaFoldDB" id="A0AAN6MMP4"/>
<accession>A0AAN6MMP4</accession>
<proteinExistence type="predicted"/>
<keyword evidence="1" id="KW-0732">Signal</keyword>
<evidence type="ECO:0000256" key="1">
    <source>
        <dbReference type="SAM" id="SignalP"/>
    </source>
</evidence>
<feature type="non-terminal residue" evidence="2">
    <location>
        <position position="108"/>
    </location>
</feature>
<feature type="signal peptide" evidence="1">
    <location>
        <begin position="1"/>
        <end position="17"/>
    </location>
</feature>